<dbReference type="InterPro" id="IPR038530">
    <property type="entry name" value="NiFe-hyd_HybE_sf"/>
</dbReference>
<evidence type="ECO:0000313" key="2">
    <source>
        <dbReference type="EMBL" id="OAD43168.1"/>
    </source>
</evidence>
<dbReference type="NCBIfam" id="TIGR03993">
    <property type="entry name" value="hydrog_HybE"/>
    <property type="match status" value="1"/>
</dbReference>
<dbReference type="RefSeq" id="WP_066086576.1">
    <property type="nucleotide sequence ID" value="NZ_CP017476.1"/>
</dbReference>
<sequence>MNTSALLQQRVADLVAHFVRIQNERMVGIPILNSVLSVEAVGFAWADPAPEGAVPMGEGVLITPWFMSLLRLPAQVLPHCNQIGRKFVRDFGSERFDFIGAHDPAIGYHETCALFSPMQGFDSQARAIETAQEALALTRPPPAMPVPTCEPMPSRRTFFLPGRSAGPRVAR</sequence>
<dbReference type="KEGG" id="hyl:LPB072_19825"/>
<organism evidence="1 4">
    <name type="scientific">Hydrogenophaga crassostreae</name>
    <dbReference type="NCBI Taxonomy" id="1763535"/>
    <lineage>
        <taxon>Bacteria</taxon>
        <taxon>Pseudomonadati</taxon>
        <taxon>Pseudomonadota</taxon>
        <taxon>Betaproteobacteria</taxon>
        <taxon>Burkholderiales</taxon>
        <taxon>Comamonadaceae</taxon>
        <taxon>Hydrogenophaga</taxon>
    </lineage>
</organism>
<evidence type="ECO:0008006" key="5">
    <source>
        <dbReference type="Google" id="ProtNLM"/>
    </source>
</evidence>
<evidence type="ECO:0000313" key="4">
    <source>
        <dbReference type="Proteomes" id="UP000185680"/>
    </source>
</evidence>
<dbReference type="Proteomes" id="UP000185680">
    <property type="component" value="Chromosome"/>
</dbReference>
<protein>
    <recommendedName>
        <fullName evidence="5">[NiFe]-hydrogenase assembly, chaperone, HybE</fullName>
    </recommendedName>
</protein>
<reference evidence="2 3" key="1">
    <citation type="submission" date="2016-02" db="EMBL/GenBank/DDBJ databases">
        <title>Draft genome sequence of Hydrogenophaga sp. LPB0072.</title>
        <authorList>
            <person name="Shin S.-K."/>
            <person name="Yi H."/>
        </authorList>
    </citation>
    <scope>NUCLEOTIDE SEQUENCE [LARGE SCALE GENOMIC DNA]</scope>
    <source>
        <strain evidence="2 3">LPB0072</strain>
    </source>
</reference>
<dbReference type="AlphaFoldDB" id="A0A167ILH2"/>
<dbReference type="Pfam" id="PF11939">
    <property type="entry name" value="NiFe-hyd_HybE"/>
    <property type="match status" value="1"/>
</dbReference>
<dbReference type="STRING" id="1763535.LPB072_19825"/>
<proteinExistence type="predicted"/>
<dbReference type="InterPro" id="IPR023994">
    <property type="entry name" value="NiFe-hyd_HybE"/>
</dbReference>
<dbReference type="EMBL" id="LVWD01000004">
    <property type="protein sequence ID" value="OAD43168.1"/>
    <property type="molecule type" value="Genomic_DNA"/>
</dbReference>
<dbReference type="Proteomes" id="UP000185657">
    <property type="component" value="Unassembled WGS sequence"/>
</dbReference>
<name>A0A167ILH2_9BURK</name>
<dbReference type="Gene3D" id="3.30.1460.40">
    <property type="entry name" value="[NiFe]-hydrogenase assembly chaperone, HybE"/>
    <property type="match status" value="1"/>
</dbReference>
<gene>
    <name evidence="1" type="ORF">LPB072_19825</name>
    <name evidence="2" type="ORF">LPB72_04725</name>
</gene>
<accession>A0A167ILH2</accession>
<keyword evidence="3" id="KW-1185">Reference proteome</keyword>
<reference evidence="1 4" key="2">
    <citation type="submission" date="2016-10" db="EMBL/GenBank/DDBJ databases">
        <title>Hydorgenophaga sp. LPB0072 isolated from gastropod.</title>
        <authorList>
            <person name="Kim E."/>
            <person name="Yi H."/>
        </authorList>
    </citation>
    <scope>NUCLEOTIDE SEQUENCE [LARGE SCALE GENOMIC DNA]</scope>
    <source>
        <strain evidence="1 4">LPB0072</strain>
    </source>
</reference>
<evidence type="ECO:0000313" key="3">
    <source>
        <dbReference type="Proteomes" id="UP000185657"/>
    </source>
</evidence>
<evidence type="ECO:0000313" key="1">
    <source>
        <dbReference type="EMBL" id="AOW14734.1"/>
    </source>
</evidence>
<dbReference type="EMBL" id="CP017476">
    <property type="protein sequence ID" value="AOW14734.1"/>
    <property type="molecule type" value="Genomic_DNA"/>
</dbReference>